<comment type="caution">
    <text evidence="1">The sequence shown here is derived from an EMBL/GenBank/DDBJ whole genome shotgun (WGS) entry which is preliminary data.</text>
</comment>
<accession>A0ACC0C1J7</accession>
<keyword evidence="2" id="KW-1185">Reference proteome</keyword>
<organism evidence="1 2">
    <name type="scientific">Catharanthus roseus</name>
    <name type="common">Madagascar periwinkle</name>
    <name type="synonym">Vinca rosea</name>
    <dbReference type="NCBI Taxonomy" id="4058"/>
    <lineage>
        <taxon>Eukaryota</taxon>
        <taxon>Viridiplantae</taxon>
        <taxon>Streptophyta</taxon>
        <taxon>Embryophyta</taxon>
        <taxon>Tracheophyta</taxon>
        <taxon>Spermatophyta</taxon>
        <taxon>Magnoliopsida</taxon>
        <taxon>eudicotyledons</taxon>
        <taxon>Gunneridae</taxon>
        <taxon>Pentapetalae</taxon>
        <taxon>asterids</taxon>
        <taxon>lamiids</taxon>
        <taxon>Gentianales</taxon>
        <taxon>Apocynaceae</taxon>
        <taxon>Rauvolfioideae</taxon>
        <taxon>Vinceae</taxon>
        <taxon>Catharanthinae</taxon>
        <taxon>Catharanthus</taxon>
    </lineage>
</organism>
<evidence type="ECO:0000313" key="1">
    <source>
        <dbReference type="EMBL" id="KAI5678775.1"/>
    </source>
</evidence>
<dbReference type="EMBL" id="CM044702">
    <property type="protein sequence ID" value="KAI5678775.1"/>
    <property type="molecule type" value="Genomic_DNA"/>
</dbReference>
<evidence type="ECO:0000313" key="2">
    <source>
        <dbReference type="Proteomes" id="UP001060085"/>
    </source>
</evidence>
<reference evidence="2" key="1">
    <citation type="journal article" date="2023" name="Nat. Plants">
        <title>Single-cell RNA sequencing provides a high-resolution roadmap for understanding the multicellular compartmentation of specialized metabolism.</title>
        <authorList>
            <person name="Sun S."/>
            <person name="Shen X."/>
            <person name="Li Y."/>
            <person name="Li Y."/>
            <person name="Wang S."/>
            <person name="Li R."/>
            <person name="Zhang H."/>
            <person name="Shen G."/>
            <person name="Guo B."/>
            <person name="Wei J."/>
            <person name="Xu J."/>
            <person name="St-Pierre B."/>
            <person name="Chen S."/>
            <person name="Sun C."/>
        </authorList>
    </citation>
    <scope>NUCLEOTIDE SEQUENCE [LARGE SCALE GENOMIC DNA]</scope>
</reference>
<protein>
    <submittedName>
        <fullName evidence="1">Uncharacterized protein</fullName>
    </submittedName>
</protein>
<proteinExistence type="predicted"/>
<dbReference type="Proteomes" id="UP001060085">
    <property type="component" value="Linkage Group LG02"/>
</dbReference>
<gene>
    <name evidence="1" type="ORF">M9H77_09725</name>
</gene>
<sequence>MISQPKNQFVKSNSAEASSAATIQIRLKNLESEEYVDHGHIFTTNRIFNSKVELVDWAKETAMKANIYLIINRYQRSRTADSRPSVTLAYEHRDMFLLLGRNTIEEVLCLSAKRDYTVFCRNCKESNRYNMPLLEAVRMTPTGKNFTVATAFMRNEKVQPTNGSLNKLSTYMFHRLCQPAKKQSIMMANQL</sequence>
<name>A0ACC0C1J7_CATRO</name>